<evidence type="ECO:0000256" key="1">
    <source>
        <dbReference type="SAM" id="Phobius"/>
    </source>
</evidence>
<feature type="transmembrane region" description="Helical" evidence="1">
    <location>
        <begin position="141"/>
        <end position="165"/>
    </location>
</feature>
<dbReference type="AlphaFoldDB" id="A0A1W0E424"/>
<keyword evidence="3" id="KW-1185">Reference proteome</keyword>
<evidence type="ECO:0000313" key="2">
    <source>
        <dbReference type="EMBL" id="OQS53959.1"/>
    </source>
</evidence>
<dbReference type="Proteomes" id="UP000192758">
    <property type="component" value="Unassembled WGS sequence"/>
</dbReference>
<organism evidence="2 3">
    <name type="scientific">Ecytonucleospora hepatopenaei</name>
    <dbReference type="NCBI Taxonomy" id="646526"/>
    <lineage>
        <taxon>Eukaryota</taxon>
        <taxon>Fungi</taxon>
        <taxon>Fungi incertae sedis</taxon>
        <taxon>Microsporidia</taxon>
        <taxon>Enterocytozoonidae</taxon>
        <taxon>Ecytonucleospora</taxon>
    </lineage>
</organism>
<reference evidence="2 3" key="1">
    <citation type="journal article" date="2017" name="Environ. Microbiol.">
        <title>Decay of the glycolytic pathway and adaptation to intranuclear parasitism within Enterocytozoonidae microsporidia.</title>
        <authorList>
            <person name="Wiredu Boakye D."/>
            <person name="Jaroenlak P."/>
            <person name="Prachumwat A."/>
            <person name="Williams T.A."/>
            <person name="Bateman K.S."/>
            <person name="Itsathitphaisarn O."/>
            <person name="Sritunyalucksana K."/>
            <person name="Paszkiewicz K.H."/>
            <person name="Moore K.A."/>
            <person name="Stentiford G.D."/>
            <person name="Williams B.A."/>
        </authorList>
    </citation>
    <scope>NUCLEOTIDE SEQUENCE [LARGE SCALE GENOMIC DNA]</scope>
    <source>
        <strain evidence="2 3">TH1</strain>
    </source>
</reference>
<name>A0A1W0E424_9MICR</name>
<comment type="caution">
    <text evidence="2">The sequence shown here is derived from an EMBL/GenBank/DDBJ whole genome shotgun (WGS) entry which is preliminary data.</text>
</comment>
<gene>
    <name evidence="2" type="ORF">EHP00_1744</name>
</gene>
<feature type="transmembrane region" description="Helical" evidence="1">
    <location>
        <begin position="87"/>
        <end position="105"/>
    </location>
</feature>
<accession>A0A1W0E424</accession>
<dbReference type="OrthoDB" id="2193654at2759"/>
<keyword evidence="1" id="KW-0472">Membrane</keyword>
<feature type="transmembrane region" description="Helical" evidence="1">
    <location>
        <begin position="49"/>
        <end position="67"/>
    </location>
</feature>
<dbReference type="VEuPathDB" id="MicrosporidiaDB:EHP00_1744"/>
<dbReference type="InterPro" id="IPR031539">
    <property type="entry name" value="DUF5090"/>
</dbReference>
<evidence type="ECO:0000313" key="3">
    <source>
        <dbReference type="Proteomes" id="UP000192758"/>
    </source>
</evidence>
<protein>
    <submittedName>
        <fullName evidence="2">Uncharacterized protein</fullName>
    </submittedName>
</protein>
<dbReference type="EMBL" id="MNPJ01000023">
    <property type="protein sequence ID" value="OQS53959.1"/>
    <property type="molecule type" value="Genomic_DNA"/>
</dbReference>
<feature type="transmembrane region" description="Helical" evidence="1">
    <location>
        <begin position="112"/>
        <end position="135"/>
    </location>
</feature>
<proteinExistence type="predicted"/>
<sequence length="182" mass="20857">MAKNKDESQENVTQKKVEDQMNNTKKVIQNSAVARKLPKKVKNMGTKDLLKFSALIKFAYFFPTFIACDLVSNSKSENFIIKSLSTLATWICYITFVDFANYFIYFTELIDLFIVCYVATIIKTGIAMLYIFAIFFALKGIVAKIAVLFFALSTLYVDTVFLLYLDIYFKEIRGEKAGEQNI</sequence>
<keyword evidence="1" id="KW-1133">Transmembrane helix</keyword>
<dbReference type="Pfam" id="PF17009">
    <property type="entry name" value="DUF5090"/>
    <property type="match status" value="1"/>
</dbReference>
<keyword evidence="1" id="KW-0812">Transmembrane</keyword>